<proteinExistence type="predicted"/>
<sequence>MLEGTLAARGCNYVLAIFEDPDEASILIQDPAARGDGFELIGCLVVVVHCDLMLLGDAVVHCIGLRRQFGMGEGVCFSIRVALLKDCRYCVPSFKEQSLN</sequence>
<name>A0A7R8H2R2_LEPSM</name>
<protein>
    <submittedName>
        <fullName evidence="1">(salmon louse) hypothetical protein</fullName>
    </submittedName>
</protein>
<dbReference type="Proteomes" id="UP000675881">
    <property type="component" value="Chromosome 13"/>
</dbReference>
<reference evidence="1" key="1">
    <citation type="submission" date="2021-02" db="EMBL/GenBank/DDBJ databases">
        <authorList>
            <person name="Bekaert M."/>
        </authorList>
    </citation>
    <scope>NUCLEOTIDE SEQUENCE</scope>
    <source>
        <strain evidence="1">IoA-00</strain>
    </source>
</reference>
<keyword evidence="2" id="KW-1185">Reference proteome</keyword>
<evidence type="ECO:0000313" key="2">
    <source>
        <dbReference type="Proteomes" id="UP000675881"/>
    </source>
</evidence>
<dbReference type="AlphaFoldDB" id="A0A7R8H2R2"/>
<evidence type="ECO:0000313" key="1">
    <source>
        <dbReference type="EMBL" id="CAF2828481.1"/>
    </source>
</evidence>
<organism evidence="1 2">
    <name type="scientific">Lepeophtheirus salmonis</name>
    <name type="common">Salmon louse</name>
    <name type="synonym">Caligus salmonis</name>
    <dbReference type="NCBI Taxonomy" id="72036"/>
    <lineage>
        <taxon>Eukaryota</taxon>
        <taxon>Metazoa</taxon>
        <taxon>Ecdysozoa</taxon>
        <taxon>Arthropoda</taxon>
        <taxon>Crustacea</taxon>
        <taxon>Multicrustacea</taxon>
        <taxon>Hexanauplia</taxon>
        <taxon>Copepoda</taxon>
        <taxon>Siphonostomatoida</taxon>
        <taxon>Caligidae</taxon>
        <taxon>Lepeophtheirus</taxon>
    </lineage>
</organism>
<accession>A0A7R8H2R2</accession>
<gene>
    <name evidence="1" type="ORF">LSAA_4173</name>
</gene>
<dbReference type="EMBL" id="HG994592">
    <property type="protein sequence ID" value="CAF2828481.1"/>
    <property type="molecule type" value="Genomic_DNA"/>
</dbReference>